<dbReference type="AlphaFoldDB" id="A0AAE1QZQ1"/>
<gene>
    <name evidence="1" type="ORF">RND71_039733</name>
</gene>
<reference evidence="1" key="1">
    <citation type="submission" date="2023-12" db="EMBL/GenBank/DDBJ databases">
        <title>Genome assembly of Anisodus tanguticus.</title>
        <authorList>
            <person name="Wang Y.-J."/>
        </authorList>
    </citation>
    <scope>NUCLEOTIDE SEQUENCE</scope>
    <source>
        <strain evidence="1">KB-2021</strain>
        <tissue evidence="1">Leaf</tissue>
    </source>
</reference>
<protein>
    <submittedName>
        <fullName evidence="1">Uncharacterized protein</fullName>
    </submittedName>
</protein>
<accession>A0AAE1QZQ1</accession>
<dbReference type="Proteomes" id="UP001291623">
    <property type="component" value="Unassembled WGS sequence"/>
</dbReference>
<dbReference type="EMBL" id="JAVYJV010000022">
    <property type="protein sequence ID" value="KAK4341232.1"/>
    <property type="molecule type" value="Genomic_DNA"/>
</dbReference>
<comment type="caution">
    <text evidence="1">The sequence shown here is derived from an EMBL/GenBank/DDBJ whole genome shotgun (WGS) entry which is preliminary data.</text>
</comment>
<organism evidence="1 2">
    <name type="scientific">Anisodus tanguticus</name>
    <dbReference type="NCBI Taxonomy" id="243964"/>
    <lineage>
        <taxon>Eukaryota</taxon>
        <taxon>Viridiplantae</taxon>
        <taxon>Streptophyta</taxon>
        <taxon>Embryophyta</taxon>
        <taxon>Tracheophyta</taxon>
        <taxon>Spermatophyta</taxon>
        <taxon>Magnoliopsida</taxon>
        <taxon>eudicotyledons</taxon>
        <taxon>Gunneridae</taxon>
        <taxon>Pentapetalae</taxon>
        <taxon>asterids</taxon>
        <taxon>lamiids</taxon>
        <taxon>Solanales</taxon>
        <taxon>Solanaceae</taxon>
        <taxon>Solanoideae</taxon>
        <taxon>Hyoscyameae</taxon>
        <taxon>Anisodus</taxon>
    </lineage>
</organism>
<sequence length="222" mass="25507">MPEPVKTTGKMITFVSGIQKKLPPLTFRSFLELRYQSIEKAGKDCISDGDIHLETVKEDMTNIVRRLQFCEVHNSKDCNRDHGTIARHRKAMPEPVKTTGKMITFVSGIQKKLPPLTFRSFLELRYQSIEKAGKDCISDGDIHLETVKEDMTNIVRRLQFSEARHRKAMPEPVKTTGKMITFVNGIQKKLPPLTFRSFLQLRYQSIEKFGKDCISMAIFTLK</sequence>
<keyword evidence="2" id="KW-1185">Reference proteome</keyword>
<name>A0AAE1QZQ1_9SOLA</name>
<evidence type="ECO:0000313" key="1">
    <source>
        <dbReference type="EMBL" id="KAK4341232.1"/>
    </source>
</evidence>
<evidence type="ECO:0000313" key="2">
    <source>
        <dbReference type="Proteomes" id="UP001291623"/>
    </source>
</evidence>
<proteinExistence type="predicted"/>